<keyword evidence="3" id="KW-1185">Reference proteome</keyword>
<dbReference type="AlphaFoldDB" id="L8WIT3"/>
<reference evidence="2 3" key="1">
    <citation type="journal article" date="2013" name="Nat. Commun.">
        <title>The evolution and pathogenic mechanisms of the rice sheath blight pathogen.</title>
        <authorList>
            <person name="Zheng A."/>
            <person name="Lin R."/>
            <person name="Xu L."/>
            <person name="Qin P."/>
            <person name="Tang C."/>
            <person name="Ai P."/>
            <person name="Zhang D."/>
            <person name="Liu Y."/>
            <person name="Sun Z."/>
            <person name="Feng H."/>
            <person name="Wang Y."/>
            <person name="Chen Y."/>
            <person name="Liang X."/>
            <person name="Fu R."/>
            <person name="Li Q."/>
            <person name="Zhang J."/>
            <person name="Yu X."/>
            <person name="Xie Z."/>
            <person name="Ding L."/>
            <person name="Guan P."/>
            <person name="Tang J."/>
            <person name="Liang Y."/>
            <person name="Wang S."/>
            <person name="Deng Q."/>
            <person name="Li S."/>
            <person name="Zhu J."/>
            <person name="Wang L."/>
            <person name="Liu H."/>
            <person name="Li P."/>
        </authorList>
    </citation>
    <scope>NUCLEOTIDE SEQUENCE [LARGE SCALE GENOMIC DNA]</scope>
    <source>
        <strain evidence="3">AG-1 IA</strain>
    </source>
</reference>
<feature type="compositionally biased region" description="Low complexity" evidence="1">
    <location>
        <begin position="156"/>
        <end position="173"/>
    </location>
</feature>
<accession>L8WIT3</accession>
<gene>
    <name evidence="2" type="ORF">AG1IA_08175</name>
</gene>
<protein>
    <submittedName>
        <fullName evidence="2">Uncharacterized protein</fullName>
    </submittedName>
</protein>
<proteinExistence type="predicted"/>
<feature type="region of interest" description="Disordered" evidence="1">
    <location>
        <begin position="156"/>
        <end position="184"/>
    </location>
</feature>
<evidence type="ECO:0000313" key="3">
    <source>
        <dbReference type="Proteomes" id="UP000011668"/>
    </source>
</evidence>
<name>L8WIT3_THACA</name>
<evidence type="ECO:0000313" key="2">
    <source>
        <dbReference type="EMBL" id="ELU37795.1"/>
    </source>
</evidence>
<sequence>MKSIGGAGDLNLGCPAAPDQSWWIAQLSFDDSPAVCLSLCFVNFLHNPEPGYLRLYTRESIRGGHTISNCTKMAQQWLSIRLAWSLLLSTQKITYTQALRVAFLDLVYYPNTLRSSVYTQALRQPYQTFNPTPISSPLHIPSLQPELALLLPPLHHQSQPHSRSRLAFSSRSFPNSLPDTPHQLPELRPIRLAQSIPCHLQHNRQALRRRT</sequence>
<dbReference type="HOGENOM" id="CLU_1305611_0_0_1"/>
<dbReference type="Proteomes" id="UP000011668">
    <property type="component" value="Unassembled WGS sequence"/>
</dbReference>
<dbReference type="EMBL" id="AFRT01002463">
    <property type="protein sequence ID" value="ELU37795.1"/>
    <property type="molecule type" value="Genomic_DNA"/>
</dbReference>
<comment type="caution">
    <text evidence="2">The sequence shown here is derived from an EMBL/GenBank/DDBJ whole genome shotgun (WGS) entry which is preliminary data.</text>
</comment>
<organism evidence="2 3">
    <name type="scientific">Thanatephorus cucumeris (strain AG1-IA)</name>
    <name type="common">Rice sheath blight fungus</name>
    <name type="synonym">Rhizoctonia solani</name>
    <dbReference type="NCBI Taxonomy" id="983506"/>
    <lineage>
        <taxon>Eukaryota</taxon>
        <taxon>Fungi</taxon>
        <taxon>Dikarya</taxon>
        <taxon>Basidiomycota</taxon>
        <taxon>Agaricomycotina</taxon>
        <taxon>Agaricomycetes</taxon>
        <taxon>Cantharellales</taxon>
        <taxon>Ceratobasidiaceae</taxon>
        <taxon>Rhizoctonia</taxon>
        <taxon>Rhizoctonia solani AG-1</taxon>
    </lineage>
</organism>
<evidence type="ECO:0000256" key="1">
    <source>
        <dbReference type="SAM" id="MobiDB-lite"/>
    </source>
</evidence>